<sequence length="210" mass="24364">MKVLQVLFLLAASQNGKKKKNKKNKNTPDSTVIHPNYCDYFDLDCEAMDDSAENRIQRQICCEGYNVTTTAVPTTKKPTTITTKRTTKEPTKRPWSDRLTCFHCDAKNMDECMATGYYKECDYNEQSCMIEARHRGGRTEQVRMLCKQPLACQNNKAQNFGRNRQCRPESKRNNPQPSVCRQCCYESGCTDFFNPLSSSAWRKAYRKRYQ</sequence>
<dbReference type="EMBL" id="OU015568">
    <property type="protein sequence ID" value="CAG5083980.1"/>
    <property type="molecule type" value="Genomic_DNA"/>
</dbReference>
<keyword evidence="2" id="KW-1185">Reference proteome</keyword>
<organism evidence="1 2">
    <name type="scientific">Oikopleura dioica</name>
    <name type="common">Tunicate</name>
    <dbReference type="NCBI Taxonomy" id="34765"/>
    <lineage>
        <taxon>Eukaryota</taxon>
        <taxon>Metazoa</taxon>
        <taxon>Chordata</taxon>
        <taxon>Tunicata</taxon>
        <taxon>Appendicularia</taxon>
        <taxon>Copelata</taxon>
        <taxon>Oikopleuridae</taxon>
        <taxon>Oikopleura</taxon>
    </lineage>
</organism>
<proteinExistence type="predicted"/>
<protein>
    <submittedName>
        <fullName evidence="1">Oidioi.mRNA.OKI2018_I69.PAR.g10515.t1.cds</fullName>
    </submittedName>
</protein>
<accession>A0ABN7RRV5</accession>
<dbReference type="CDD" id="cd23539">
    <property type="entry name" value="TFP_LU_ECD_CinHb4_like"/>
    <property type="match status" value="1"/>
</dbReference>
<reference evidence="1 2" key="1">
    <citation type="submission" date="2021-04" db="EMBL/GenBank/DDBJ databases">
        <authorList>
            <person name="Bliznina A."/>
        </authorList>
    </citation>
    <scope>NUCLEOTIDE SEQUENCE [LARGE SCALE GENOMIC DNA]</scope>
</reference>
<gene>
    <name evidence="1" type="ORF">OKIOD_LOCUS2073</name>
</gene>
<dbReference type="Proteomes" id="UP001158576">
    <property type="component" value="Chromosome PAR"/>
</dbReference>
<evidence type="ECO:0000313" key="1">
    <source>
        <dbReference type="EMBL" id="CAG5083980.1"/>
    </source>
</evidence>
<evidence type="ECO:0000313" key="2">
    <source>
        <dbReference type="Proteomes" id="UP001158576"/>
    </source>
</evidence>
<name>A0ABN7RRV5_OIKDI</name>